<dbReference type="Proteomes" id="UP000324222">
    <property type="component" value="Unassembled WGS sequence"/>
</dbReference>
<sequence>MKGTGARWVDCEVGCGGEEHNRDEGAPCTLMPDGDARLSTATVGESDSCVEAFKPDVGPVGGDRTVETDEAVTLASAPSTLLRTGTVMGDVADATAPKAPRLLILHPAQFARWQAGREGRGDDRWWWIRKAPGDRDAIDRGAVLNEALFSGSGVVKEGSTQTE</sequence>
<dbReference type="EMBL" id="VSRR010110340">
    <property type="protein sequence ID" value="MPC97512.1"/>
    <property type="molecule type" value="Genomic_DNA"/>
</dbReference>
<dbReference type="AlphaFoldDB" id="A0A5B7JN57"/>
<proteinExistence type="predicted"/>
<reference evidence="1 2" key="1">
    <citation type="submission" date="2019-05" db="EMBL/GenBank/DDBJ databases">
        <title>Another draft genome of Portunus trituberculatus and its Hox gene families provides insights of decapod evolution.</title>
        <authorList>
            <person name="Jeong J.-H."/>
            <person name="Song I."/>
            <person name="Kim S."/>
            <person name="Choi T."/>
            <person name="Kim D."/>
            <person name="Ryu S."/>
            <person name="Kim W."/>
        </authorList>
    </citation>
    <scope>NUCLEOTIDE SEQUENCE [LARGE SCALE GENOMIC DNA]</scope>
    <source>
        <tissue evidence="1">Muscle</tissue>
    </source>
</reference>
<keyword evidence="2" id="KW-1185">Reference proteome</keyword>
<organism evidence="1 2">
    <name type="scientific">Portunus trituberculatus</name>
    <name type="common">Swimming crab</name>
    <name type="synonym">Neptunus trituberculatus</name>
    <dbReference type="NCBI Taxonomy" id="210409"/>
    <lineage>
        <taxon>Eukaryota</taxon>
        <taxon>Metazoa</taxon>
        <taxon>Ecdysozoa</taxon>
        <taxon>Arthropoda</taxon>
        <taxon>Crustacea</taxon>
        <taxon>Multicrustacea</taxon>
        <taxon>Malacostraca</taxon>
        <taxon>Eumalacostraca</taxon>
        <taxon>Eucarida</taxon>
        <taxon>Decapoda</taxon>
        <taxon>Pleocyemata</taxon>
        <taxon>Brachyura</taxon>
        <taxon>Eubrachyura</taxon>
        <taxon>Portunoidea</taxon>
        <taxon>Portunidae</taxon>
        <taxon>Portuninae</taxon>
        <taxon>Portunus</taxon>
    </lineage>
</organism>
<comment type="caution">
    <text evidence="1">The sequence shown here is derived from an EMBL/GenBank/DDBJ whole genome shotgun (WGS) entry which is preliminary data.</text>
</comment>
<evidence type="ECO:0000313" key="2">
    <source>
        <dbReference type="Proteomes" id="UP000324222"/>
    </source>
</evidence>
<accession>A0A5B7JN57</accession>
<evidence type="ECO:0000313" key="1">
    <source>
        <dbReference type="EMBL" id="MPC97512.1"/>
    </source>
</evidence>
<name>A0A5B7JN57_PORTR</name>
<protein>
    <submittedName>
        <fullName evidence="1">Uncharacterized protein</fullName>
    </submittedName>
</protein>
<gene>
    <name evidence="1" type="ORF">E2C01_092830</name>
</gene>